<evidence type="ECO:0000256" key="5">
    <source>
        <dbReference type="ARBA" id="ARBA00022603"/>
    </source>
</evidence>
<dbReference type="InterPro" id="IPR006700">
    <property type="entry name" value="RsmE"/>
</dbReference>
<dbReference type="GO" id="GO:0070475">
    <property type="term" value="P:rRNA base methylation"/>
    <property type="evidence" value="ECO:0007669"/>
    <property type="project" value="TreeGrafter"/>
</dbReference>
<evidence type="ECO:0000256" key="4">
    <source>
        <dbReference type="ARBA" id="ARBA00022552"/>
    </source>
</evidence>
<comment type="catalytic activity">
    <reaction evidence="9 10">
        <text>uridine(1498) in 16S rRNA + S-adenosyl-L-methionine = N(3)-methyluridine(1498) in 16S rRNA + S-adenosyl-L-homocysteine + H(+)</text>
        <dbReference type="Rhea" id="RHEA:42920"/>
        <dbReference type="Rhea" id="RHEA-COMP:10283"/>
        <dbReference type="Rhea" id="RHEA-COMP:10284"/>
        <dbReference type="ChEBI" id="CHEBI:15378"/>
        <dbReference type="ChEBI" id="CHEBI:57856"/>
        <dbReference type="ChEBI" id="CHEBI:59789"/>
        <dbReference type="ChEBI" id="CHEBI:65315"/>
        <dbReference type="ChEBI" id="CHEBI:74502"/>
        <dbReference type="EC" id="2.1.1.193"/>
    </reaction>
</comment>
<reference evidence="13 14" key="1">
    <citation type="journal article" date="2020" name="Biotechnol. Biofuels">
        <title>New insights from the biogas microbiome by comprehensive genome-resolved metagenomics of nearly 1600 species originating from multiple anaerobic digesters.</title>
        <authorList>
            <person name="Campanaro S."/>
            <person name="Treu L."/>
            <person name="Rodriguez-R L.M."/>
            <person name="Kovalovszki A."/>
            <person name="Ziels R.M."/>
            <person name="Maus I."/>
            <person name="Zhu X."/>
            <person name="Kougias P.G."/>
            <person name="Basile A."/>
            <person name="Luo G."/>
            <person name="Schluter A."/>
            <person name="Konstantinidis K.T."/>
            <person name="Angelidaki I."/>
        </authorList>
    </citation>
    <scope>NUCLEOTIDE SEQUENCE [LARGE SCALE GENOMIC DNA]</scope>
    <source>
        <strain evidence="13">AS27yjCOA_65</strain>
    </source>
</reference>
<dbReference type="EMBL" id="JAAZON010000047">
    <property type="protein sequence ID" value="NMC61781.1"/>
    <property type="molecule type" value="Genomic_DNA"/>
</dbReference>
<dbReference type="PANTHER" id="PTHR30027">
    <property type="entry name" value="RIBOSOMAL RNA SMALL SUBUNIT METHYLTRANSFERASE E"/>
    <property type="match status" value="1"/>
</dbReference>
<dbReference type="SUPFAM" id="SSF75217">
    <property type="entry name" value="alpha/beta knot"/>
    <property type="match status" value="1"/>
</dbReference>
<evidence type="ECO:0000256" key="1">
    <source>
        <dbReference type="ARBA" id="ARBA00004496"/>
    </source>
</evidence>
<dbReference type="SUPFAM" id="SSF88697">
    <property type="entry name" value="PUA domain-like"/>
    <property type="match status" value="1"/>
</dbReference>
<dbReference type="Gene3D" id="3.40.1280.10">
    <property type="match status" value="1"/>
</dbReference>
<comment type="function">
    <text evidence="8 10">Specifically methylates the N3 position of the uracil ring of uridine 1498 (m3U1498) in 16S rRNA. Acts on the fully assembled 30S ribosomal subunit.</text>
</comment>
<feature type="domain" description="Ribosomal RNA small subunit methyltransferase E PUA-like" evidence="12">
    <location>
        <begin position="36"/>
        <end position="63"/>
    </location>
</feature>
<dbReference type="InterPro" id="IPR046887">
    <property type="entry name" value="RsmE_PUA-like"/>
</dbReference>
<comment type="caution">
    <text evidence="13">The sequence shown here is derived from an EMBL/GenBank/DDBJ whole genome shotgun (WGS) entry which is preliminary data.</text>
</comment>
<evidence type="ECO:0000313" key="13">
    <source>
        <dbReference type="EMBL" id="NMC61781.1"/>
    </source>
</evidence>
<evidence type="ECO:0000256" key="10">
    <source>
        <dbReference type="PIRNR" id="PIRNR015601"/>
    </source>
</evidence>
<comment type="subcellular location">
    <subcellularLocation>
        <location evidence="1 10">Cytoplasm</location>
    </subcellularLocation>
</comment>
<keyword evidence="3 10" id="KW-0963">Cytoplasm</keyword>
<feature type="domain" description="Ribosomal RNA small subunit methyltransferase E methyltransferase" evidence="11">
    <location>
        <begin position="100"/>
        <end position="259"/>
    </location>
</feature>
<evidence type="ECO:0000256" key="9">
    <source>
        <dbReference type="ARBA" id="ARBA00047944"/>
    </source>
</evidence>
<dbReference type="InterPro" id="IPR046886">
    <property type="entry name" value="RsmE_MTase_dom"/>
</dbReference>
<dbReference type="GO" id="GO:0070042">
    <property type="term" value="F:rRNA (uridine-N3-)-methyltransferase activity"/>
    <property type="evidence" value="ECO:0007669"/>
    <property type="project" value="TreeGrafter"/>
</dbReference>
<dbReference type="Pfam" id="PF04452">
    <property type="entry name" value="Methyltrans_RNA"/>
    <property type="match status" value="1"/>
</dbReference>
<evidence type="ECO:0000256" key="3">
    <source>
        <dbReference type="ARBA" id="ARBA00022490"/>
    </source>
</evidence>
<dbReference type="PIRSF" id="PIRSF015601">
    <property type="entry name" value="MTase_slr0722"/>
    <property type="match status" value="1"/>
</dbReference>
<dbReference type="GO" id="GO:0005737">
    <property type="term" value="C:cytoplasm"/>
    <property type="evidence" value="ECO:0007669"/>
    <property type="project" value="UniProtKB-SubCell"/>
</dbReference>
<evidence type="ECO:0000313" key="14">
    <source>
        <dbReference type="Proteomes" id="UP000524246"/>
    </source>
</evidence>
<dbReference type="CDD" id="cd18084">
    <property type="entry name" value="RsmE-like"/>
    <property type="match status" value="1"/>
</dbReference>
<keyword evidence="4 10" id="KW-0698">rRNA processing</keyword>
<comment type="similarity">
    <text evidence="2 10">Belongs to the RNA methyltransferase RsmE family.</text>
</comment>
<dbReference type="InterPro" id="IPR029026">
    <property type="entry name" value="tRNA_m1G_MTases_N"/>
</dbReference>
<protein>
    <recommendedName>
        <fullName evidence="10">Ribosomal RNA small subunit methyltransferase E</fullName>
        <ecNumber evidence="10">2.1.1.193</ecNumber>
    </recommendedName>
</protein>
<evidence type="ECO:0000256" key="7">
    <source>
        <dbReference type="ARBA" id="ARBA00022691"/>
    </source>
</evidence>
<evidence type="ECO:0000259" key="11">
    <source>
        <dbReference type="Pfam" id="PF04452"/>
    </source>
</evidence>
<evidence type="ECO:0000256" key="2">
    <source>
        <dbReference type="ARBA" id="ARBA00005528"/>
    </source>
</evidence>
<evidence type="ECO:0000256" key="6">
    <source>
        <dbReference type="ARBA" id="ARBA00022679"/>
    </source>
</evidence>
<gene>
    <name evidence="13" type="ORF">GYA55_01295</name>
</gene>
<dbReference type="Pfam" id="PF20260">
    <property type="entry name" value="PUA_4"/>
    <property type="match status" value="1"/>
</dbReference>
<evidence type="ECO:0000259" key="12">
    <source>
        <dbReference type="Pfam" id="PF20260"/>
    </source>
</evidence>
<dbReference type="InterPro" id="IPR029028">
    <property type="entry name" value="Alpha/beta_knot_MTases"/>
</dbReference>
<dbReference type="NCBIfam" id="TIGR00046">
    <property type="entry name" value="RsmE family RNA methyltransferase"/>
    <property type="match status" value="1"/>
</dbReference>
<dbReference type="PANTHER" id="PTHR30027:SF3">
    <property type="entry name" value="16S RRNA (URACIL(1498)-N(3))-METHYLTRANSFERASE"/>
    <property type="match status" value="1"/>
</dbReference>
<evidence type="ECO:0000256" key="8">
    <source>
        <dbReference type="ARBA" id="ARBA00025699"/>
    </source>
</evidence>
<dbReference type="EC" id="2.1.1.193" evidence="10"/>
<name>A0A7X9FQ08_9DELT</name>
<sequence>MSPKKRLFVNFNKLLLVNNSKPLGKSEVLQGMLLHLDAEDSHYLRNVCRLKEGDEIALFDRAGTHPPLTSSIQSTVADRVVVKILSPIETKLQLRPVEMLVFAVCKGDKNDLVVQKATELGVGHIWFWQAERSVLRIKQNSLSERLNRWRRIAESAAEQSGNQSIPEILLIDDHDRLRENLNALAHQDLLRLCCSLSPQALSLHDCIKDKRQVVLAVGPEGDMTPGEEDLFRECNFNLVNLGPAVLRSETAAIVAVAMTQALWRAR</sequence>
<proteinExistence type="inferred from homology"/>
<organism evidence="13 14">
    <name type="scientific">SAR324 cluster bacterium</name>
    <dbReference type="NCBI Taxonomy" id="2024889"/>
    <lineage>
        <taxon>Bacteria</taxon>
        <taxon>Deltaproteobacteria</taxon>
        <taxon>SAR324 cluster</taxon>
    </lineage>
</organism>
<dbReference type="AlphaFoldDB" id="A0A7X9FQ08"/>
<accession>A0A7X9FQ08</accession>
<keyword evidence="5 10" id="KW-0489">Methyltransferase</keyword>
<keyword evidence="6 10" id="KW-0808">Transferase</keyword>
<dbReference type="InterPro" id="IPR015947">
    <property type="entry name" value="PUA-like_sf"/>
</dbReference>
<keyword evidence="7 10" id="KW-0949">S-adenosyl-L-methionine</keyword>
<dbReference type="Proteomes" id="UP000524246">
    <property type="component" value="Unassembled WGS sequence"/>
</dbReference>